<dbReference type="Pfam" id="PF07992">
    <property type="entry name" value="Pyr_redox_2"/>
    <property type="match status" value="1"/>
</dbReference>
<evidence type="ECO:0000313" key="8">
    <source>
        <dbReference type="Proteomes" id="UP000028878"/>
    </source>
</evidence>
<feature type="domain" description="Reductase C-terminal" evidence="6">
    <location>
        <begin position="328"/>
        <end position="412"/>
    </location>
</feature>
<dbReference type="Proteomes" id="UP000028878">
    <property type="component" value="Unassembled WGS sequence"/>
</dbReference>
<dbReference type="SUPFAM" id="SSF55424">
    <property type="entry name" value="FAD/NAD-linked reductases, dimerisation (C-terminal) domain"/>
    <property type="match status" value="1"/>
</dbReference>
<dbReference type="RefSeq" id="WP_009516100.1">
    <property type="nucleotide sequence ID" value="NZ_CCAE010000069.1"/>
</dbReference>
<evidence type="ECO:0000313" key="7">
    <source>
        <dbReference type="EMBL" id="CDN90198.1"/>
    </source>
</evidence>
<feature type="domain" description="FAD/NAD(P)-binding" evidence="5">
    <location>
        <begin position="7"/>
        <end position="309"/>
    </location>
</feature>
<comment type="cofactor">
    <cofactor evidence="1">
        <name>FAD</name>
        <dbReference type="ChEBI" id="CHEBI:57692"/>
    </cofactor>
</comment>
<dbReference type="PANTHER" id="PTHR43557:SF2">
    <property type="entry name" value="RIESKE DOMAIN-CONTAINING PROTEIN-RELATED"/>
    <property type="match status" value="1"/>
</dbReference>
<proteinExistence type="predicted"/>
<evidence type="ECO:0000256" key="1">
    <source>
        <dbReference type="ARBA" id="ARBA00001974"/>
    </source>
</evidence>
<evidence type="ECO:0000259" key="5">
    <source>
        <dbReference type="Pfam" id="PF07992"/>
    </source>
</evidence>
<dbReference type="Gene3D" id="3.30.390.30">
    <property type="match status" value="1"/>
</dbReference>
<dbReference type="InterPro" id="IPR050446">
    <property type="entry name" value="FAD-oxidoreductase/Apoptosis"/>
</dbReference>
<keyword evidence="8" id="KW-1185">Reference proteome</keyword>
<evidence type="ECO:0000259" key="6">
    <source>
        <dbReference type="Pfam" id="PF14759"/>
    </source>
</evidence>
<reference evidence="8" key="2">
    <citation type="submission" date="2014-11" db="EMBL/GenBank/DDBJ databases">
        <title>Draft genome sequence of Hydrogenophaga intermedia S1.</title>
        <authorList>
            <person name="Gan H.M."/>
            <person name="Chew T.H."/>
            <person name="Stolz A."/>
        </authorList>
    </citation>
    <scope>NUCLEOTIDE SEQUENCE [LARGE SCALE GENOMIC DNA]</scope>
    <source>
        <strain evidence="8">S1</strain>
    </source>
</reference>
<dbReference type="GO" id="GO:0016651">
    <property type="term" value="F:oxidoreductase activity, acting on NAD(P)H"/>
    <property type="evidence" value="ECO:0007669"/>
    <property type="project" value="TreeGrafter"/>
</dbReference>
<dbReference type="GO" id="GO:0005737">
    <property type="term" value="C:cytoplasm"/>
    <property type="evidence" value="ECO:0007669"/>
    <property type="project" value="TreeGrafter"/>
</dbReference>
<organism evidence="7 8">
    <name type="scientific">Hydrogenophaga intermedia</name>
    <dbReference type="NCBI Taxonomy" id="65786"/>
    <lineage>
        <taxon>Bacteria</taxon>
        <taxon>Pseudomonadati</taxon>
        <taxon>Pseudomonadota</taxon>
        <taxon>Betaproteobacteria</taxon>
        <taxon>Burkholderiales</taxon>
        <taxon>Comamonadaceae</taxon>
        <taxon>Hydrogenophaga</taxon>
    </lineage>
</organism>
<dbReference type="InterPro" id="IPR036188">
    <property type="entry name" value="FAD/NAD-bd_sf"/>
</dbReference>
<dbReference type="PANTHER" id="PTHR43557">
    <property type="entry name" value="APOPTOSIS-INDUCING FACTOR 1"/>
    <property type="match status" value="1"/>
</dbReference>
<reference evidence="8" key="1">
    <citation type="submission" date="2014-02" db="EMBL/GenBank/DDBJ databases">
        <authorList>
            <person name="Gan H."/>
        </authorList>
    </citation>
    <scope>NUCLEOTIDE SEQUENCE [LARGE SCALE GENOMIC DNA]</scope>
    <source>
        <strain evidence="8">S1</strain>
    </source>
</reference>
<evidence type="ECO:0000256" key="3">
    <source>
        <dbReference type="ARBA" id="ARBA00022827"/>
    </source>
</evidence>
<dbReference type="InterPro" id="IPR028202">
    <property type="entry name" value="Reductase_C"/>
</dbReference>
<keyword evidence="4" id="KW-0560">Oxidoreductase</keyword>
<gene>
    <name evidence="7" type="ORF">BN948_04640</name>
</gene>
<protein>
    <submittedName>
        <fullName evidence="7">FAD-dependent pyridine nucleotide-disulfide oxidoreductase</fullName>
    </submittedName>
</protein>
<keyword evidence="2" id="KW-0285">Flavoprotein</keyword>
<dbReference type="Gene3D" id="3.50.50.60">
    <property type="entry name" value="FAD/NAD(P)-binding domain"/>
    <property type="match status" value="2"/>
</dbReference>
<dbReference type="InterPro" id="IPR023753">
    <property type="entry name" value="FAD/NAD-binding_dom"/>
</dbReference>
<name>A0A1L1PJW7_HYDIT</name>
<accession>A0A1L1PJW7</accession>
<evidence type="ECO:0000256" key="2">
    <source>
        <dbReference type="ARBA" id="ARBA00022630"/>
    </source>
</evidence>
<dbReference type="AlphaFoldDB" id="A0A1L1PJW7"/>
<keyword evidence="3" id="KW-0274">FAD</keyword>
<dbReference type="EMBL" id="CCAE010000069">
    <property type="protein sequence ID" value="CDN90198.1"/>
    <property type="molecule type" value="Genomic_DNA"/>
</dbReference>
<evidence type="ECO:0000256" key="4">
    <source>
        <dbReference type="ARBA" id="ARBA00023002"/>
    </source>
</evidence>
<dbReference type="Pfam" id="PF14759">
    <property type="entry name" value="Reductase_C"/>
    <property type="match status" value="1"/>
</dbReference>
<dbReference type="PRINTS" id="PR00368">
    <property type="entry name" value="FADPNR"/>
</dbReference>
<dbReference type="SUPFAM" id="SSF51905">
    <property type="entry name" value="FAD/NAD(P)-binding domain"/>
    <property type="match status" value="2"/>
</dbReference>
<dbReference type="InterPro" id="IPR016156">
    <property type="entry name" value="FAD/NAD-linked_Rdtase_dimer_sf"/>
</dbReference>
<dbReference type="PRINTS" id="PR00411">
    <property type="entry name" value="PNDRDTASEI"/>
</dbReference>
<sequence length="422" mass="45093">METSDQHLLIVGAGHAGSELAVSARQNGWAGRITLLGDEPALPYHRPPLSKAWLAGQVDEDGLLLRPRSAYETARVELVSGARMEAIDRANRRIALADGTSMAYDKLALCTGGRPRPLSCAGLVPGARPRNLHYLRTMADAEGIRAQLTPGARVLIIGGGYVGLEVAASARGLGAEVTLLELQDRVLARVAGPEVSAFYERVHRAAGVDLRTGTQVASVEVDGDAIRAVVCRDGTRLPVDLVVAGLGMLVNVEAARVAGIAEEGGIPVDELSRTRDPHIVAAGDCTLQFNSLYGRELRIESVPNALEQARAAGSWLGGKPKPHRAVPWFWSDQYGLKLQMAGLSQGYERCVLRGDPDTRSFSAFYVDGERLLAMDAVNRPADFMLAKRALAQVCTVDVERLADEAVPLKELLHSAPVVAPAI</sequence>